<dbReference type="InterPro" id="IPR043129">
    <property type="entry name" value="ATPase_NBD"/>
</dbReference>
<evidence type="ECO:0000256" key="7">
    <source>
        <dbReference type="ARBA" id="ARBA00022840"/>
    </source>
</evidence>
<evidence type="ECO:0000256" key="6">
    <source>
        <dbReference type="ARBA" id="ARBA00022833"/>
    </source>
</evidence>
<dbReference type="GO" id="GO:0045127">
    <property type="term" value="F:N-acetylglucosamine kinase activity"/>
    <property type="evidence" value="ECO:0007669"/>
    <property type="project" value="UniProtKB-EC"/>
</dbReference>
<evidence type="ECO:0000256" key="3">
    <source>
        <dbReference type="ARBA" id="ARBA00022723"/>
    </source>
</evidence>
<name>A0A1M5CI68_9GAMM</name>
<evidence type="ECO:0000313" key="10">
    <source>
        <dbReference type="EMBL" id="SHF54386.1"/>
    </source>
</evidence>
<evidence type="ECO:0000256" key="8">
    <source>
        <dbReference type="ARBA" id="ARBA00023277"/>
    </source>
</evidence>
<keyword evidence="2" id="KW-0808">Transferase</keyword>
<keyword evidence="7" id="KW-0067">ATP-binding</keyword>
<accession>A0A1M5CI68</accession>
<gene>
    <name evidence="10" type="ORF">SAMN04487965_2204</name>
</gene>
<dbReference type="Pfam" id="PF00480">
    <property type="entry name" value="ROK"/>
    <property type="match status" value="1"/>
</dbReference>
<reference evidence="11" key="1">
    <citation type="submission" date="2016-11" db="EMBL/GenBank/DDBJ databases">
        <authorList>
            <person name="Varghese N."/>
            <person name="Submissions S."/>
        </authorList>
    </citation>
    <scope>NUCLEOTIDE SEQUENCE [LARGE SCALE GENOMIC DNA]</scope>
    <source>
        <strain evidence="11">CGMCC 1.7063</strain>
    </source>
</reference>
<dbReference type="SUPFAM" id="SSF53067">
    <property type="entry name" value="Actin-like ATPase domain"/>
    <property type="match status" value="1"/>
</dbReference>
<keyword evidence="8" id="KW-0119">Carbohydrate metabolism</keyword>
<dbReference type="EC" id="2.7.1.59" evidence="1"/>
<dbReference type="Gene3D" id="3.30.420.40">
    <property type="match status" value="2"/>
</dbReference>
<organism evidence="10 11">
    <name type="scientific">Microbulbifer donghaiensis</name>
    <dbReference type="NCBI Taxonomy" id="494016"/>
    <lineage>
        <taxon>Bacteria</taxon>
        <taxon>Pseudomonadati</taxon>
        <taxon>Pseudomonadota</taxon>
        <taxon>Gammaproteobacteria</taxon>
        <taxon>Cellvibrionales</taxon>
        <taxon>Microbulbiferaceae</taxon>
        <taxon>Microbulbifer</taxon>
    </lineage>
</organism>
<dbReference type="OrthoDB" id="9810372at2"/>
<dbReference type="CDD" id="cd24057">
    <property type="entry name" value="ASKHA_NBD_ROK_NAGK"/>
    <property type="match status" value="1"/>
</dbReference>
<dbReference type="AlphaFoldDB" id="A0A1M5CI68"/>
<dbReference type="PANTHER" id="PTHR18964:SF162">
    <property type="entry name" value="N-ACETYL-D-GLUCOSAMINE KINASE"/>
    <property type="match status" value="1"/>
</dbReference>
<comment type="catalytic activity">
    <reaction evidence="9">
        <text>N-acetyl-D-glucosamine + ATP = N-acetyl-D-glucosamine 6-phosphate + ADP + H(+)</text>
        <dbReference type="Rhea" id="RHEA:17417"/>
        <dbReference type="ChEBI" id="CHEBI:15378"/>
        <dbReference type="ChEBI" id="CHEBI:30616"/>
        <dbReference type="ChEBI" id="CHEBI:57513"/>
        <dbReference type="ChEBI" id="CHEBI:456216"/>
        <dbReference type="ChEBI" id="CHEBI:506227"/>
        <dbReference type="EC" id="2.7.1.59"/>
    </reaction>
</comment>
<keyword evidence="11" id="KW-1185">Reference proteome</keyword>
<dbReference type="EMBL" id="FQVA01000002">
    <property type="protein sequence ID" value="SHF54386.1"/>
    <property type="molecule type" value="Genomic_DNA"/>
</dbReference>
<proteinExistence type="predicted"/>
<dbReference type="STRING" id="494016.SAMN04487965_2204"/>
<evidence type="ECO:0000256" key="1">
    <source>
        <dbReference type="ARBA" id="ARBA00012122"/>
    </source>
</evidence>
<evidence type="ECO:0000256" key="4">
    <source>
        <dbReference type="ARBA" id="ARBA00022741"/>
    </source>
</evidence>
<evidence type="ECO:0000256" key="2">
    <source>
        <dbReference type="ARBA" id="ARBA00022679"/>
    </source>
</evidence>
<evidence type="ECO:0000313" key="11">
    <source>
        <dbReference type="Proteomes" id="UP000184170"/>
    </source>
</evidence>
<dbReference type="RefSeq" id="WP_073275063.1">
    <property type="nucleotide sequence ID" value="NZ_FQVA01000002.1"/>
</dbReference>
<dbReference type="GO" id="GO:0046872">
    <property type="term" value="F:metal ion binding"/>
    <property type="evidence" value="ECO:0007669"/>
    <property type="project" value="UniProtKB-KW"/>
</dbReference>
<evidence type="ECO:0000256" key="9">
    <source>
        <dbReference type="ARBA" id="ARBA00049065"/>
    </source>
</evidence>
<keyword evidence="6" id="KW-0862">Zinc</keyword>
<sequence>MIYGVDIGGTKIELACFDDELNQLESERVPTPVDDYQTFVDTLVDLVEAADRRHGCRGKIGVGMPGLIDTEGRSLSANVACATGKKVAESLTTRLGRPVAIENDCRLFALSESRGGAGEGFRNVYGAVLGTGAAGGLAIDGRLYRSRQGIAGEYGHHPLPASLQQKYNLPVFHCGCGLDGCLETYIAGPGLTALHRHLAQEELTVPALVERWRDGEKRALATKAAHLDLLGAAFANLVLAYDPDIIVLGGGLSRIQEFYRELPGAIEKHLFPGYTAPPLVPAKFGDASGARGAALLALQTEEPDKK</sequence>
<keyword evidence="5 10" id="KW-0418">Kinase</keyword>
<dbReference type="GO" id="GO:0005524">
    <property type="term" value="F:ATP binding"/>
    <property type="evidence" value="ECO:0007669"/>
    <property type="project" value="UniProtKB-KW"/>
</dbReference>
<dbReference type="InterPro" id="IPR000600">
    <property type="entry name" value="ROK"/>
</dbReference>
<keyword evidence="4" id="KW-0547">Nucleotide-binding</keyword>
<dbReference type="Proteomes" id="UP000184170">
    <property type="component" value="Unassembled WGS sequence"/>
</dbReference>
<dbReference type="PANTHER" id="PTHR18964">
    <property type="entry name" value="ROK (REPRESSOR, ORF, KINASE) FAMILY"/>
    <property type="match status" value="1"/>
</dbReference>
<keyword evidence="3" id="KW-0479">Metal-binding</keyword>
<evidence type="ECO:0000256" key="5">
    <source>
        <dbReference type="ARBA" id="ARBA00022777"/>
    </source>
</evidence>
<protein>
    <recommendedName>
        <fullName evidence="1">N-acetylglucosamine kinase</fullName>
        <ecNumber evidence="1">2.7.1.59</ecNumber>
    </recommendedName>
</protein>